<feature type="domain" description="AFP-like" evidence="1">
    <location>
        <begin position="316"/>
        <end position="378"/>
    </location>
</feature>
<dbReference type="EMBL" id="AGDV01000021">
    <property type="protein sequence ID" value="EMB30651.1"/>
    <property type="molecule type" value="Genomic_DNA"/>
</dbReference>
<dbReference type="InterPro" id="IPR006190">
    <property type="entry name" value="SAF_AFP_Neu5Ac"/>
</dbReference>
<dbReference type="CDD" id="cd11615">
    <property type="entry name" value="SAF_NeuB_like"/>
    <property type="match status" value="1"/>
</dbReference>
<dbReference type="InterPro" id="IPR051690">
    <property type="entry name" value="PseI-like"/>
</dbReference>
<gene>
    <name evidence="2" type="ORF">HMPREF9726_02336</name>
</gene>
<proteinExistence type="predicted"/>
<dbReference type="Gene3D" id="3.20.20.70">
    <property type="entry name" value="Aldolase class I"/>
    <property type="match status" value="1"/>
</dbReference>
<dbReference type="AlphaFoldDB" id="A0A0E2E3K1"/>
<comment type="caution">
    <text evidence="2">The sequence shown here is derived from an EMBL/GenBank/DDBJ whole genome shotgun (WGS) entry which is preliminary data.</text>
</comment>
<dbReference type="PANTHER" id="PTHR42966">
    <property type="entry name" value="N-ACETYLNEURAMINATE SYNTHASE"/>
    <property type="match status" value="1"/>
</dbReference>
<dbReference type="Pfam" id="PF03102">
    <property type="entry name" value="NeuB"/>
    <property type="match status" value="1"/>
</dbReference>
<evidence type="ECO:0000313" key="2">
    <source>
        <dbReference type="EMBL" id="EMB30651.1"/>
    </source>
</evidence>
<dbReference type="InterPro" id="IPR036732">
    <property type="entry name" value="AFP_Neu5c_C_sf"/>
</dbReference>
<dbReference type="GO" id="GO:0016051">
    <property type="term" value="P:carbohydrate biosynthetic process"/>
    <property type="evidence" value="ECO:0007669"/>
    <property type="project" value="InterPro"/>
</dbReference>
<dbReference type="InterPro" id="IPR013785">
    <property type="entry name" value="Aldolase_TIM"/>
</dbReference>
<dbReference type="PANTHER" id="PTHR42966:SF1">
    <property type="entry name" value="SIALIC ACID SYNTHASE"/>
    <property type="match status" value="1"/>
</dbReference>
<reference evidence="2" key="1">
    <citation type="submission" date="2012-01" db="EMBL/GenBank/DDBJ databases">
        <title>The Genome Sequence of Treponema denticola H-22.</title>
        <authorList>
            <consortium name="The Broad Institute Genome Sequencing Platform"/>
            <person name="Earl A."/>
            <person name="Ward D."/>
            <person name="Feldgarden M."/>
            <person name="Gevers D."/>
            <person name="Blanton J.M."/>
            <person name="Fenno C.J."/>
            <person name="Baranova O.V."/>
            <person name="Mathney J."/>
            <person name="Dewhirst F.E."/>
            <person name="Izard J."/>
            <person name="Young S.K."/>
            <person name="Zeng Q."/>
            <person name="Gargeya S."/>
            <person name="Fitzgerald M."/>
            <person name="Haas B."/>
            <person name="Abouelleil A."/>
            <person name="Alvarado L."/>
            <person name="Arachchi H.M."/>
            <person name="Berlin A."/>
            <person name="Chapman S.B."/>
            <person name="Gearin G."/>
            <person name="Goldberg J."/>
            <person name="Griggs A."/>
            <person name="Gujja S."/>
            <person name="Hansen M."/>
            <person name="Heiman D."/>
            <person name="Howarth C."/>
            <person name="Larimer J."/>
            <person name="Lui A."/>
            <person name="MacDonald P.J.P."/>
            <person name="McCowen C."/>
            <person name="Montmayeur A."/>
            <person name="Murphy C."/>
            <person name="Neiman D."/>
            <person name="Pearson M."/>
            <person name="Priest M."/>
            <person name="Roberts A."/>
            <person name="Saif S."/>
            <person name="Shea T."/>
            <person name="Sisk P."/>
            <person name="Stolte C."/>
            <person name="Sykes S."/>
            <person name="Wortman J."/>
            <person name="Nusbaum C."/>
            <person name="Birren B."/>
        </authorList>
    </citation>
    <scope>NUCLEOTIDE SEQUENCE [LARGE SCALE GENOMIC DNA]</scope>
    <source>
        <strain evidence="2">H-22</strain>
    </source>
</reference>
<dbReference type="GO" id="GO:0047444">
    <property type="term" value="F:N-acylneuraminate-9-phosphate synthase activity"/>
    <property type="evidence" value="ECO:0007669"/>
    <property type="project" value="TreeGrafter"/>
</dbReference>
<dbReference type="InterPro" id="IPR013974">
    <property type="entry name" value="SAF"/>
</dbReference>
<dbReference type="InterPro" id="IPR013132">
    <property type="entry name" value="PseI/NeuA/B-like_N"/>
</dbReference>
<organism evidence="2">
    <name type="scientific">Treponema denticola H-22</name>
    <dbReference type="NCBI Taxonomy" id="999432"/>
    <lineage>
        <taxon>Bacteria</taxon>
        <taxon>Pseudomonadati</taxon>
        <taxon>Spirochaetota</taxon>
        <taxon>Spirochaetia</taxon>
        <taxon>Spirochaetales</taxon>
        <taxon>Treponemataceae</taxon>
        <taxon>Treponema</taxon>
    </lineage>
</organism>
<accession>A0A0E2E3K1</accession>
<dbReference type="RefSeq" id="WP_002685808.1">
    <property type="nucleotide sequence ID" value="NZ_CM001795.1"/>
</dbReference>
<protein>
    <recommendedName>
        <fullName evidence="1">AFP-like domain-containing protein</fullName>
    </recommendedName>
</protein>
<sequence length="379" mass="41952">MCGKYGYFKLGSEIFSVENPLTIAEIGTSHNGSIQKAMNLIDAAAEAGARAVKFQIVYADEILHPNTGYVDLPTGKIPLYDRFKSLELPVSFYKELAEYSRSKKLLFSASPFGFRSAEELAALKPDFIKIASPELNYVQLLKYCAGFNIPMILSSGVSLLKDIEKAVSFLRSENKDLPLALLHCITSYPAPEKEYNVSVIKNLNRIFGISCGVSDHSLDPILVPVLTLAAGGFIIEKHICLSRKEEGLDDPVALEPDMFKKMCSALNSFSKKTYDEIIEGLTKLNYSLELINEVIGSGEKKLSPAETKNYGRTNRSIHYLHDLKKGDVMTDKDIAVLRTEKILSPGEAPEMFDSFIGAVLQRAVKSGEGLLMEDFLTRK</sequence>
<dbReference type="InterPro" id="IPR057736">
    <property type="entry name" value="SAF_PseI/NeuA/NeuB"/>
</dbReference>
<evidence type="ECO:0000259" key="1">
    <source>
        <dbReference type="PROSITE" id="PS50844"/>
    </source>
</evidence>
<name>A0A0E2E3K1_TREDN</name>
<dbReference type="PATRIC" id="fig|999432.5.peg.2428"/>
<dbReference type="Gene3D" id="3.90.1210.10">
    <property type="entry name" value="Antifreeze-like/N-acetylneuraminic acid synthase C-terminal domain"/>
    <property type="match status" value="1"/>
</dbReference>
<dbReference type="SUPFAM" id="SSF51269">
    <property type="entry name" value="AFP III-like domain"/>
    <property type="match status" value="1"/>
</dbReference>
<dbReference type="Pfam" id="PF08666">
    <property type="entry name" value="SAF"/>
    <property type="match status" value="1"/>
</dbReference>
<dbReference type="PROSITE" id="PS50844">
    <property type="entry name" value="AFP_LIKE"/>
    <property type="match status" value="1"/>
</dbReference>
<dbReference type="Proteomes" id="UP000011705">
    <property type="component" value="Chromosome"/>
</dbReference>
<dbReference type="HOGENOM" id="CLU_040465_0_0_12"/>
<dbReference type="SUPFAM" id="SSF51569">
    <property type="entry name" value="Aldolase"/>
    <property type="match status" value="1"/>
</dbReference>